<name>A0ABT1SL51_9FIRM</name>
<feature type="transmembrane region" description="Helical" evidence="7">
    <location>
        <begin position="537"/>
        <end position="554"/>
    </location>
</feature>
<feature type="transmembrane region" description="Helical" evidence="7">
    <location>
        <begin position="582"/>
        <end position="613"/>
    </location>
</feature>
<evidence type="ECO:0000256" key="5">
    <source>
        <dbReference type="ARBA" id="ARBA00023136"/>
    </source>
</evidence>
<accession>A0ABT1SL51</accession>
<dbReference type="EMBL" id="JANGCH010000008">
    <property type="protein sequence ID" value="MCQ5121929.1"/>
    <property type="molecule type" value="Genomic_DNA"/>
</dbReference>
<dbReference type="RefSeq" id="WP_256197823.1">
    <property type="nucleotide sequence ID" value="NZ_CANTYB010000006.1"/>
</dbReference>
<feature type="coiled-coil region" evidence="6">
    <location>
        <begin position="358"/>
        <end position="469"/>
    </location>
</feature>
<evidence type="ECO:0000256" key="3">
    <source>
        <dbReference type="ARBA" id="ARBA00022692"/>
    </source>
</evidence>
<feature type="transmembrane region" description="Helical" evidence="7">
    <location>
        <begin position="16"/>
        <end position="36"/>
    </location>
</feature>
<evidence type="ECO:0000256" key="4">
    <source>
        <dbReference type="ARBA" id="ARBA00022989"/>
    </source>
</evidence>
<keyword evidence="5 7" id="KW-0472">Membrane</keyword>
<organism evidence="10 11">
    <name type="scientific">Massilicoli timonensis</name>
    <dbReference type="NCBI Taxonomy" id="2015901"/>
    <lineage>
        <taxon>Bacteria</taxon>
        <taxon>Bacillati</taxon>
        <taxon>Bacillota</taxon>
        <taxon>Erysipelotrichia</taxon>
        <taxon>Erysipelotrichales</taxon>
        <taxon>Erysipelotrichaceae</taxon>
        <taxon>Massilicoli</taxon>
    </lineage>
</organism>
<evidence type="ECO:0000256" key="2">
    <source>
        <dbReference type="ARBA" id="ARBA00022475"/>
    </source>
</evidence>
<evidence type="ECO:0000313" key="10">
    <source>
        <dbReference type="EMBL" id="MCQ5121929.1"/>
    </source>
</evidence>
<protein>
    <submittedName>
        <fullName evidence="10">ABC transporter permease</fullName>
    </submittedName>
</protein>
<feature type="transmembrane region" description="Helical" evidence="7">
    <location>
        <begin position="989"/>
        <end position="1010"/>
    </location>
</feature>
<evidence type="ECO:0000256" key="1">
    <source>
        <dbReference type="ARBA" id="ARBA00004651"/>
    </source>
</evidence>
<dbReference type="PANTHER" id="PTHR30287:SF1">
    <property type="entry name" value="INNER MEMBRANE PROTEIN"/>
    <property type="match status" value="1"/>
</dbReference>
<feature type="domain" description="MacB-like periplasmic core" evidence="9">
    <location>
        <begin position="20"/>
        <end position="224"/>
    </location>
</feature>
<dbReference type="Pfam" id="PF02687">
    <property type="entry name" value="FtsX"/>
    <property type="match status" value="2"/>
</dbReference>
<feature type="transmembrane region" description="Helical" evidence="7">
    <location>
        <begin position="935"/>
        <end position="955"/>
    </location>
</feature>
<keyword evidence="2" id="KW-1003">Cell membrane</keyword>
<feature type="domain" description="ABC3 transporter permease C-terminal" evidence="8">
    <location>
        <begin position="537"/>
        <end position="651"/>
    </location>
</feature>
<reference evidence="10 11" key="1">
    <citation type="submission" date="2022-06" db="EMBL/GenBank/DDBJ databases">
        <title>Isolation of gut microbiota from human fecal samples.</title>
        <authorList>
            <person name="Pamer E.G."/>
            <person name="Barat B."/>
            <person name="Waligurski E."/>
            <person name="Medina S."/>
            <person name="Paddock L."/>
            <person name="Mostad J."/>
        </authorList>
    </citation>
    <scope>NUCLEOTIDE SEQUENCE [LARGE SCALE GENOMIC DNA]</scope>
    <source>
        <strain evidence="10 11">DFI.6.1</strain>
    </source>
</reference>
<sequence length="1065" mass="119313">MKAYVLDIIREMRHSFGRFFSIMAIVAIGTAFFAGVKASIPDMKYTADQYYKAYNLMDIRLVSTMGFTDEDVEAIRAVDGLEGVMPAYSMDFLTHYDTQQYVVKVIGLSGDDRNDLNYINQMRLVSGRMPKKSDECVIEEQELIKSGFAIGDTIRLESGSEDALSDTLKRDTYRIVGTVYTPDYLSHEKGTSTIGSGKVDLFIGIDADNYCSDYYSEVLVTVKGAKAYNSYTDAYFDVVNQVSAALEQVGQDRSDIRYEQIQTKAQEALAEKEAQYEEARAAFETEISEAQSQLESARDEILLGQAQLESGKINLESTVALSEMQIAQNEATIAQYEIQLEEVVALQKQMHEQYEPIIEQAEARLKEQQAQEARLQAQLADPALSQAEKAALETQLQLVQREIAQLKSTIENSEKAVVTVDEKVATFEQMIADGKRQLEEAKAALAAKKAESEAQFAQAQKQLDAAQEAYVNGKLELEKNRTLGEQELSLAAEKLAQGKEQLSSLPEPTWYVLDRNSHYSYRDYESVTERMDGIAKVFPVFFLLVCALVCLTTMTRMVDEQRSMIGTYKALGYSKVAIAMKYVLYALVAGIVGSVIGCLIGMHLFPSVIFYAWNLMYNLPDLQFEIQIPLALQASLSVIAVTIAATIFACYHELVEVPALLMRPKAPKNGKKIMLERLSFLWSRFSFTQKVTARNLFRYKKRFFMTVIGISGCTALLVAGFGIQDSIAEIVDKQYEEIMQYDSMLTFSADSTYQQRDQVETKLKEDKQIKAYEGIMQKNATVNDDGEETNVTLIIAEDSSDFNEFVLMQNRRSKEELHLNSDGAIITEKLSKNLGVSVGDNVSITLENGQMKEVKITGVMENYVGHTLYMTPGYYKELSGERTVVNAYYIQMKEVSDETEAALGSRYMELDGVSSMSFYSGVAKSFEDTIASISFVVYVLIGAAGLLAFVVLYNLTNVNISERTREIATIKVLGFYPKEVSSYVYRENIVLTLIGGLCGLVLGIALHALIMNLAEMPEVMFGRNIEPLSFVYSMILTLVFAMIVNIVMYRRLRQIPMVESLKSVE</sequence>
<dbReference type="Proteomes" id="UP001524435">
    <property type="component" value="Unassembled WGS sequence"/>
</dbReference>
<keyword evidence="6" id="KW-0175">Coiled coil</keyword>
<keyword evidence="4 7" id="KW-1133">Transmembrane helix</keyword>
<dbReference type="Pfam" id="PF12704">
    <property type="entry name" value="MacB_PCD"/>
    <property type="match status" value="2"/>
</dbReference>
<proteinExistence type="predicted"/>
<gene>
    <name evidence="10" type="ORF">NE663_06620</name>
</gene>
<evidence type="ECO:0000259" key="9">
    <source>
        <dbReference type="Pfam" id="PF12704"/>
    </source>
</evidence>
<keyword evidence="11" id="KW-1185">Reference proteome</keyword>
<feature type="transmembrane region" description="Helical" evidence="7">
    <location>
        <begin position="703"/>
        <end position="723"/>
    </location>
</feature>
<dbReference type="InterPro" id="IPR025857">
    <property type="entry name" value="MacB_PCD"/>
</dbReference>
<evidence type="ECO:0000256" key="7">
    <source>
        <dbReference type="SAM" id="Phobius"/>
    </source>
</evidence>
<evidence type="ECO:0000256" key="6">
    <source>
        <dbReference type="SAM" id="Coils"/>
    </source>
</evidence>
<feature type="transmembrane region" description="Helical" evidence="7">
    <location>
        <begin position="633"/>
        <end position="655"/>
    </location>
</feature>
<dbReference type="InterPro" id="IPR038766">
    <property type="entry name" value="Membrane_comp_ABC_pdt"/>
</dbReference>
<comment type="caution">
    <text evidence="10">The sequence shown here is derived from an EMBL/GenBank/DDBJ whole genome shotgun (WGS) entry which is preliminary data.</text>
</comment>
<comment type="subcellular location">
    <subcellularLocation>
        <location evidence="1">Cell membrane</location>
        <topology evidence="1">Multi-pass membrane protein</topology>
    </subcellularLocation>
</comment>
<feature type="coiled-coil region" evidence="6">
    <location>
        <begin position="258"/>
        <end position="307"/>
    </location>
</feature>
<evidence type="ECO:0000313" key="11">
    <source>
        <dbReference type="Proteomes" id="UP001524435"/>
    </source>
</evidence>
<dbReference type="InterPro" id="IPR003838">
    <property type="entry name" value="ABC3_permease_C"/>
</dbReference>
<feature type="domain" description="MacB-like periplasmic core" evidence="9">
    <location>
        <begin position="707"/>
        <end position="901"/>
    </location>
</feature>
<dbReference type="PANTHER" id="PTHR30287">
    <property type="entry name" value="MEMBRANE COMPONENT OF PREDICTED ABC SUPERFAMILY METABOLITE UPTAKE TRANSPORTER"/>
    <property type="match status" value="1"/>
</dbReference>
<keyword evidence="3 7" id="KW-0812">Transmembrane</keyword>
<evidence type="ECO:0000259" key="8">
    <source>
        <dbReference type="Pfam" id="PF02687"/>
    </source>
</evidence>
<feature type="domain" description="ABC3 transporter permease C-terminal" evidence="8">
    <location>
        <begin position="939"/>
        <end position="1056"/>
    </location>
</feature>
<feature type="transmembrane region" description="Helical" evidence="7">
    <location>
        <begin position="1030"/>
        <end position="1049"/>
    </location>
</feature>